<evidence type="ECO:0000313" key="3">
    <source>
        <dbReference type="Proteomes" id="UP000001880"/>
    </source>
</evidence>
<feature type="compositionally biased region" description="Basic residues" evidence="1">
    <location>
        <begin position="276"/>
        <end position="288"/>
    </location>
</feature>
<proteinExistence type="predicted"/>
<evidence type="ECO:0000256" key="1">
    <source>
        <dbReference type="SAM" id="MobiDB-lite"/>
    </source>
</evidence>
<sequence>MPRGLWCSLIDPRGRSEQLSTNPHRPRGSVATAPNHLRRPSRSSQPAPSHLRRPPGSLQPAPDHIASTSGLAPTCSRPHRIDLRAHVYLYLSPSIDLRARANLLPTTSHRPPRSVPDGREPTPSTSGLTLTSSRPHPSTSGLTLTSSRPHPSTSGLTPTSSRPHPSTSGLTPTSTRLSAMARGLSPARSWCPPSALGVAAGWSWLPSSGAWVVYRGFWWCAAIVGLGVPGDGVRAWRSRCGRLVWWGAPPARRPQAEDGRGGPHQAPAPLLPGAHHAGRASRPPRRCARPPASPPRDPRSFSCPPPPPLMTPCE</sequence>
<organism evidence="2 3">
    <name type="scientific">Haliangium ochraceum (strain DSM 14365 / JCM 11303 / SMP-2)</name>
    <dbReference type="NCBI Taxonomy" id="502025"/>
    <lineage>
        <taxon>Bacteria</taxon>
        <taxon>Pseudomonadati</taxon>
        <taxon>Myxococcota</taxon>
        <taxon>Polyangia</taxon>
        <taxon>Haliangiales</taxon>
        <taxon>Kofleriaceae</taxon>
        <taxon>Haliangium</taxon>
    </lineage>
</organism>
<reference evidence="2 3" key="1">
    <citation type="journal article" date="2010" name="Stand. Genomic Sci.">
        <title>Complete genome sequence of Haliangium ochraceum type strain (SMP-2).</title>
        <authorList>
            <consortium name="US DOE Joint Genome Institute (JGI-PGF)"/>
            <person name="Ivanova N."/>
            <person name="Daum C."/>
            <person name="Lang E."/>
            <person name="Abt B."/>
            <person name="Kopitz M."/>
            <person name="Saunders E."/>
            <person name="Lapidus A."/>
            <person name="Lucas S."/>
            <person name="Glavina Del Rio T."/>
            <person name="Nolan M."/>
            <person name="Tice H."/>
            <person name="Copeland A."/>
            <person name="Cheng J.F."/>
            <person name="Chen F."/>
            <person name="Bruce D."/>
            <person name="Goodwin L."/>
            <person name="Pitluck S."/>
            <person name="Mavromatis K."/>
            <person name="Pati A."/>
            <person name="Mikhailova N."/>
            <person name="Chen A."/>
            <person name="Palaniappan K."/>
            <person name="Land M."/>
            <person name="Hauser L."/>
            <person name="Chang Y.J."/>
            <person name="Jeffries C.D."/>
            <person name="Detter J.C."/>
            <person name="Brettin T."/>
            <person name="Rohde M."/>
            <person name="Goker M."/>
            <person name="Bristow J."/>
            <person name="Markowitz V."/>
            <person name="Eisen J.A."/>
            <person name="Hugenholtz P."/>
            <person name="Kyrpides N.C."/>
            <person name="Klenk H.P."/>
        </authorList>
    </citation>
    <scope>NUCLEOTIDE SEQUENCE [LARGE SCALE GENOMIC DNA]</scope>
    <source>
        <strain evidence="3">DSM 14365 / CIP 107738 / JCM 11303 / AJ 13395 / SMP-2</strain>
    </source>
</reference>
<dbReference type="AlphaFoldDB" id="D0LU16"/>
<feature type="compositionally biased region" description="Low complexity" evidence="1">
    <location>
        <begin position="157"/>
        <end position="168"/>
    </location>
</feature>
<feature type="region of interest" description="Disordered" evidence="1">
    <location>
        <begin position="104"/>
        <end position="174"/>
    </location>
</feature>
<accession>D0LU16</accession>
<dbReference type="KEGG" id="hoh:Hoch_4891"/>
<dbReference type="Proteomes" id="UP000001880">
    <property type="component" value="Chromosome"/>
</dbReference>
<dbReference type="HOGENOM" id="CLU_885007_0_0_7"/>
<feature type="compositionally biased region" description="Polar residues" evidence="1">
    <location>
        <begin position="134"/>
        <end position="156"/>
    </location>
</feature>
<feature type="region of interest" description="Disordered" evidence="1">
    <location>
        <begin position="12"/>
        <end position="76"/>
    </location>
</feature>
<feature type="region of interest" description="Disordered" evidence="1">
    <location>
        <begin position="251"/>
        <end position="314"/>
    </location>
</feature>
<feature type="compositionally biased region" description="Pro residues" evidence="1">
    <location>
        <begin position="303"/>
        <end position="314"/>
    </location>
</feature>
<protein>
    <submittedName>
        <fullName evidence="2">Uncharacterized protein</fullName>
    </submittedName>
</protein>
<name>D0LU16_HALO1</name>
<keyword evidence="3" id="KW-1185">Reference proteome</keyword>
<feature type="compositionally biased region" description="Low complexity" evidence="1">
    <location>
        <begin position="263"/>
        <end position="275"/>
    </location>
</feature>
<feature type="compositionally biased region" description="Low complexity" evidence="1">
    <location>
        <begin position="121"/>
        <end position="133"/>
    </location>
</feature>
<dbReference type="STRING" id="502025.Hoch_4891"/>
<evidence type="ECO:0000313" key="2">
    <source>
        <dbReference type="EMBL" id="ACY17380.1"/>
    </source>
</evidence>
<dbReference type="EMBL" id="CP001804">
    <property type="protein sequence ID" value="ACY17380.1"/>
    <property type="molecule type" value="Genomic_DNA"/>
</dbReference>
<gene>
    <name evidence="2" type="ordered locus">Hoch_4891</name>
</gene>